<dbReference type="AlphaFoldDB" id="A0A2M3ZVR5"/>
<reference evidence="1" key="1">
    <citation type="submission" date="2018-01" db="EMBL/GenBank/DDBJ databases">
        <title>An insight into the sialome of Amazonian anophelines.</title>
        <authorList>
            <person name="Ribeiro J.M."/>
            <person name="Scarpassa V."/>
            <person name="Calvo E."/>
        </authorList>
    </citation>
    <scope>NUCLEOTIDE SEQUENCE</scope>
    <source>
        <tissue evidence="1">Salivary glands</tissue>
    </source>
</reference>
<evidence type="ECO:0000313" key="1">
    <source>
        <dbReference type="EMBL" id="MBW32644.1"/>
    </source>
</evidence>
<dbReference type="EMBL" id="GGFM01011893">
    <property type="protein sequence ID" value="MBW32644.1"/>
    <property type="molecule type" value="Transcribed_RNA"/>
</dbReference>
<accession>A0A2M3ZVR5</accession>
<proteinExistence type="predicted"/>
<sequence length="80" mass="8881">MTRLVVVYCLRSFSGVELVVIQVASGQLENHKHAASNTHTSSYRFVKVLWFPPHGMASKPGSRSLSRYLSLSLCHLAHDA</sequence>
<protein>
    <submittedName>
        <fullName evidence="1">Putative secreted peptide</fullName>
    </submittedName>
</protein>
<organism evidence="1">
    <name type="scientific">Anopheles braziliensis</name>
    <dbReference type="NCBI Taxonomy" id="58242"/>
    <lineage>
        <taxon>Eukaryota</taxon>
        <taxon>Metazoa</taxon>
        <taxon>Ecdysozoa</taxon>
        <taxon>Arthropoda</taxon>
        <taxon>Hexapoda</taxon>
        <taxon>Insecta</taxon>
        <taxon>Pterygota</taxon>
        <taxon>Neoptera</taxon>
        <taxon>Endopterygota</taxon>
        <taxon>Diptera</taxon>
        <taxon>Nematocera</taxon>
        <taxon>Culicoidea</taxon>
        <taxon>Culicidae</taxon>
        <taxon>Anophelinae</taxon>
        <taxon>Anopheles</taxon>
    </lineage>
</organism>
<name>A0A2M3ZVR5_9DIPT</name>